<feature type="domain" description="Pyruvate:ferredoxin oxidoreductase core" evidence="3">
    <location>
        <begin position="282"/>
        <end position="376"/>
    </location>
</feature>
<organism evidence="4">
    <name type="scientific">hydrothermal vent metagenome</name>
    <dbReference type="NCBI Taxonomy" id="652676"/>
    <lineage>
        <taxon>unclassified sequences</taxon>
        <taxon>metagenomes</taxon>
        <taxon>ecological metagenomes</taxon>
    </lineage>
</organism>
<dbReference type="PANTHER" id="PTHR43088">
    <property type="entry name" value="SUBUNIT OF PYRUVATE:FLAVODOXIN OXIDOREDUCTASE-RELATED"/>
    <property type="match status" value="1"/>
</dbReference>
<dbReference type="InterPro" id="IPR033412">
    <property type="entry name" value="PFOR_II"/>
</dbReference>
<dbReference type="PANTHER" id="PTHR43088:SF1">
    <property type="entry name" value="SUBUNIT OF PYRUVATE:FLAVODOXIN OXIDOREDUCTASE"/>
    <property type="match status" value="1"/>
</dbReference>
<evidence type="ECO:0000313" key="4">
    <source>
        <dbReference type="EMBL" id="VAW07104.1"/>
    </source>
</evidence>
<dbReference type="AlphaFoldDB" id="A0A3B0TE56"/>
<dbReference type="Pfam" id="PF17147">
    <property type="entry name" value="PFOR_II"/>
    <property type="match status" value="1"/>
</dbReference>
<dbReference type="FunFam" id="3.40.50.970:FF:000022">
    <property type="entry name" value="2-oxoglutarate ferredoxin oxidoreductase alpha subunit"/>
    <property type="match status" value="1"/>
</dbReference>
<dbReference type="Gene3D" id="3.40.50.970">
    <property type="match status" value="1"/>
</dbReference>
<evidence type="ECO:0000259" key="3">
    <source>
        <dbReference type="Pfam" id="PF17147"/>
    </source>
</evidence>
<dbReference type="EC" id="1.2.7.-" evidence="4"/>
<feature type="domain" description="Pyruvate flavodoxin/ferredoxin oxidoreductase pyrimidine binding" evidence="2">
    <location>
        <begin position="24"/>
        <end position="254"/>
    </location>
</feature>
<evidence type="ECO:0000256" key="1">
    <source>
        <dbReference type="ARBA" id="ARBA00023002"/>
    </source>
</evidence>
<reference evidence="4" key="1">
    <citation type="submission" date="2018-06" db="EMBL/GenBank/DDBJ databases">
        <authorList>
            <person name="Zhirakovskaya E."/>
        </authorList>
    </citation>
    <scope>NUCLEOTIDE SEQUENCE</scope>
</reference>
<dbReference type="InterPro" id="IPR029061">
    <property type="entry name" value="THDP-binding"/>
</dbReference>
<name>A0A3B0TE56_9ZZZZ</name>
<dbReference type="NCBIfam" id="NF006412">
    <property type="entry name" value="PRK08659.1"/>
    <property type="match status" value="1"/>
</dbReference>
<dbReference type="CDD" id="cd07034">
    <property type="entry name" value="TPP_PYR_PFOR_IOR-alpha_like"/>
    <property type="match status" value="1"/>
</dbReference>
<dbReference type="SUPFAM" id="SSF52922">
    <property type="entry name" value="TK C-terminal domain-like"/>
    <property type="match status" value="1"/>
</dbReference>
<dbReference type="InterPro" id="IPR002880">
    <property type="entry name" value="Pyrv_Fd/Flavodoxin_OxRdtase_N"/>
</dbReference>
<gene>
    <name evidence="4" type="ORF">MNBD_ALPHA01-1503</name>
</gene>
<dbReference type="InterPro" id="IPR052368">
    <property type="entry name" value="2-oxoacid_oxidoreductase"/>
</dbReference>
<dbReference type="Pfam" id="PF01855">
    <property type="entry name" value="POR_N"/>
    <property type="match status" value="1"/>
</dbReference>
<accession>A0A3B0TE56</accession>
<dbReference type="SUPFAM" id="SSF52518">
    <property type="entry name" value="Thiamin diphosphate-binding fold (THDP-binding)"/>
    <property type="match status" value="1"/>
</dbReference>
<dbReference type="Gene3D" id="3.40.50.920">
    <property type="match status" value="1"/>
</dbReference>
<keyword evidence="1 4" id="KW-0560">Oxidoreductase</keyword>
<protein>
    <submittedName>
        <fullName evidence="4">2-oxoglutarate/2-oxoacid ferredoxin oxidoreductase, alpha subunit</fullName>
        <ecNumber evidence="4">1.2.7.-</ecNumber>
    </submittedName>
</protein>
<dbReference type="GO" id="GO:0016491">
    <property type="term" value="F:oxidoreductase activity"/>
    <property type="evidence" value="ECO:0007669"/>
    <property type="project" value="UniProtKB-KW"/>
</dbReference>
<dbReference type="InterPro" id="IPR009014">
    <property type="entry name" value="Transketo_C/PFOR_II"/>
</dbReference>
<dbReference type="EMBL" id="UOEJ01000259">
    <property type="protein sequence ID" value="VAW07104.1"/>
    <property type="molecule type" value="Genomic_DNA"/>
</dbReference>
<proteinExistence type="predicted"/>
<sequence>MTGQASQNTENTMNIQGNHACALGAVAAGCRFYAGYPITPSSEVAEKLALELPKVGGVFIQMEDEIASIAATLGASMGGVKSMTATSGPGFSLKQENLGYGMGAEIPCVVVNVMRGGPSTGMPTRPSQGDLMQARWGTHGDHPVIALTPGSVEEIYSETARAFALSEKLRIPVIVMFDESLGHLVETMALPDVTEYENTVRKWATGKPEDYQPYHADADGVPPMARPGDGYRVHTSGLTVSESGFPTQKAVEVDSAMKRLLGKIEINNDLIESFEDIECADADVVIVALGVVGRAGRKAVRELRAEGLKVGLFRPITLWPFPTKAFRKLTKKAKHFVVAEMNAGQLILEIGAARGDKQSVSGLNRYDGEPISPSHIKKTVKEVLGHE</sequence>
<evidence type="ECO:0000259" key="2">
    <source>
        <dbReference type="Pfam" id="PF01855"/>
    </source>
</evidence>